<evidence type="ECO:0000313" key="3">
    <source>
        <dbReference type="Proteomes" id="UP001370758"/>
    </source>
</evidence>
<proteinExistence type="predicted"/>
<accession>A0AAV9VXI6</accession>
<dbReference type="Proteomes" id="UP001370758">
    <property type="component" value="Unassembled WGS sequence"/>
</dbReference>
<evidence type="ECO:0000313" key="2">
    <source>
        <dbReference type="EMBL" id="KAK6496942.1"/>
    </source>
</evidence>
<comment type="caution">
    <text evidence="2">The sequence shown here is derived from an EMBL/GenBank/DDBJ whole genome shotgun (WGS) entry which is preliminary data.</text>
</comment>
<gene>
    <name evidence="2" type="ORF">TWF481_001923</name>
</gene>
<reference evidence="2 3" key="1">
    <citation type="submission" date="2023-08" db="EMBL/GenBank/DDBJ databases">
        <authorList>
            <person name="Palmer J.M."/>
        </authorList>
    </citation>
    <scope>NUCLEOTIDE SEQUENCE [LARGE SCALE GENOMIC DNA]</scope>
    <source>
        <strain evidence="2 3">TWF481</strain>
    </source>
</reference>
<dbReference type="AlphaFoldDB" id="A0AAV9VXI6"/>
<organism evidence="2 3">
    <name type="scientific">Arthrobotrys musiformis</name>
    <dbReference type="NCBI Taxonomy" id="47236"/>
    <lineage>
        <taxon>Eukaryota</taxon>
        <taxon>Fungi</taxon>
        <taxon>Dikarya</taxon>
        <taxon>Ascomycota</taxon>
        <taxon>Pezizomycotina</taxon>
        <taxon>Orbiliomycetes</taxon>
        <taxon>Orbiliales</taxon>
        <taxon>Orbiliaceae</taxon>
        <taxon>Arthrobotrys</taxon>
    </lineage>
</organism>
<dbReference type="EMBL" id="JAVHJL010000010">
    <property type="protein sequence ID" value="KAK6496942.1"/>
    <property type="molecule type" value="Genomic_DNA"/>
</dbReference>
<sequence length="156" mass="17125">METFNENIKRIFSEIPLPAYMISFSSNDINVNNVARALDAKTSVWTPVEELALRGCALDPEKIKLLSLGESLLISLILRRLNTKEVDPRAGSRWGLVSVWKGGSGAILCVVVRNFFLGSSPDSRKHLKPPEKEPGKDDVGSMYGLTDGELEAIQPA</sequence>
<feature type="region of interest" description="Disordered" evidence="1">
    <location>
        <begin position="122"/>
        <end position="143"/>
    </location>
</feature>
<keyword evidence="3" id="KW-1185">Reference proteome</keyword>
<evidence type="ECO:0000256" key="1">
    <source>
        <dbReference type="SAM" id="MobiDB-lite"/>
    </source>
</evidence>
<protein>
    <submittedName>
        <fullName evidence="2">Uncharacterized protein</fullName>
    </submittedName>
</protein>
<name>A0AAV9VXI6_9PEZI</name>
<feature type="compositionally biased region" description="Basic and acidic residues" evidence="1">
    <location>
        <begin position="122"/>
        <end position="139"/>
    </location>
</feature>